<evidence type="ECO:0008006" key="4">
    <source>
        <dbReference type="Google" id="ProtNLM"/>
    </source>
</evidence>
<dbReference type="SUPFAM" id="SSF49478">
    <property type="entry name" value="Cna protein B-type domain"/>
    <property type="match status" value="1"/>
</dbReference>
<evidence type="ECO:0000313" key="2">
    <source>
        <dbReference type="EMBL" id="OAI13492.1"/>
    </source>
</evidence>
<dbReference type="Gene3D" id="2.60.40.1120">
    <property type="entry name" value="Carboxypeptidase-like, regulatory domain"/>
    <property type="match status" value="1"/>
</dbReference>
<proteinExistence type="predicted"/>
<dbReference type="RefSeq" id="WP_064031207.1">
    <property type="nucleotide sequence ID" value="NZ_LUUK01000209.1"/>
</dbReference>
<comment type="caution">
    <text evidence="2">The sequence shown here is derived from an EMBL/GenBank/DDBJ whole genome shotgun (WGS) entry which is preliminary data.</text>
</comment>
<evidence type="ECO:0000313" key="3">
    <source>
        <dbReference type="Proteomes" id="UP000077628"/>
    </source>
</evidence>
<organism evidence="2 3">
    <name type="scientific">Methylomonas koyamae</name>
    <dbReference type="NCBI Taxonomy" id="702114"/>
    <lineage>
        <taxon>Bacteria</taxon>
        <taxon>Pseudomonadati</taxon>
        <taxon>Pseudomonadota</taxon>
        <taxon>Gammaproteobacteria</taxon>
        <taxon>Methylococcales</taxon>
        <taxon>Methylococcaceae</taxon>
        <taxon>Methylomonas</taxon>
    </lineage>
</organism>
<dbReference type="STRING" id="702114.A1355_13370"/>
<reference evidence="3" key="1">
    <citation type="submission" date="2016-03" db="EMBL/GenBank/DDBJ databases">
        <authorList>
            <person name="Heylen K."/>
            <person name="De Vos P."/>
            <person name="Vekeman B."/>
        </authorList>
    </citation>
    <scope>NUCLEOTIDE SEQUENCE [LARGE SCALE GENOMIC DNA]</scope>
    <source>
        <strain evidence="3">R-45383</strain>
    </source>
</reference>
<gene>
    <name evidence="2" type="ORF">A1355_13370</name>
</gene>
<protein>
    <recommendedName>
        <fullName evidence="4">Carboxypeptidase regulatory-like domain-containing protein</fullName>
    </recommendedName>
</protein>
<feature type="chain" id="PRO_5008068806" description="Carboxypeptidase regulatory-like domain-containing protein" evidence="1">
    <location>
        <begin position="22"/>
        <end position="135"/>
    </location>
</feature>
<name>A0A177N6K6_9GAMM</name>
<dbReference type="EMBL" id="LUUK01000209">
    <property type="protein sequence ID" value="OAI13492.1"/>
    <property type="molecule type" value="Genomic_DNA"/>
</dbReference>
<feature type="signal peptide" evidence="1">
    <location>
        <begin position="1"/>
        <end position="21"/>
    </location>
</feature>
<keyword evidence="3" id="KW-1185">Reference proteome</keyword>
<sequence>MNRPYPALMLACLLYAVSAHAELIEERSQGQVSFISGGIGEDERAALKKVRTDYNLGLLFSTQGSGEYLSDVTVRISDGNGAIVLDTVSEGPMLFAKLKPGRYQVSAEYAGQALRKPVTVDAKHRSPLSFTWSNP</sequence>
<accession>A0A177N6K6</accession>
<dbReference type="OrthoDB" id="5568005at2"/>
<evidence type="ECO:0000256" key="1">
    <source>
        <dbReference type="SAM" id="SignalP"/>
    </source>
</evidence>
<dbReference type="Proteomes" id="UP000077628">
    <property type="component" value="Unassembled WGS sequence"/>
</dbReference>
<dbReference type="AlphaFoldDB" id="A0A177N6K6"/>
<keyword evidence="1" id="KW-0732">Signal</keyword>